<evidence type="ECO:0000313" key="1">
    <source>
        <dbReference type="EMBL" id="KAI8021039.1"/>
    </source>
</evidence>
<evidence type="ECO:0000313" key="2">
    <source>
        <dbReference type="Proteomes" id="UP001060215"/>
    </source>
</evidence>
<keyword evidence="2" id="KW-1185">Reference proteome</keyword>
<dbReference type="EMBL" id="CM045763">
    <property type="protein sequence ID" value="KAI8021039.1"/>
    <property type="molecule type" value="Genomic_DNA"/>
</dbReference>
<organism evidence="1 2">
    <name type="scientific">Camellia lanceoleosa</name>
    <dbReference type="NCBI Taxonomy" id="1840588"/>
    <lineage>
        <taxon>Eukaryota</taxon>
        <taxon>Viridiplantae</taxon>
        <taxon>Streptophyta</taxon>
        <taxon>Embryophyta</taxon>
        <taxon>Tracheophyta</taxon>
        <taxon>Spermatophyta</taxon>
        <taxon>Magnoliopsida</taxon>
        <taxon>eudicotyledons</taxon>
        <taxon>Gunneridae</taxon>
        <taxon>Pentapetalae</taxon>
        <taxon>asterids</taxon>
        <taxon>Ericales</taxon>
        <taxon>Theaceae</taxon>
        <taxon>Camellia</taxon>
    </lineage>
</organism>
<dbReference type="Proteomes" id="UP001060215">
    <property type="component" value="Chromosome 6"/>
</dbReference>
<name>A0ACC0I800_9ERIC</name>
<gene>
    <name evidence="1" type="ORF">LOK49_LG03G00869</name>
</gene>
<protein>
    <submittedName>
        <fullName evidence="1">Zinc finger protein</fullName>
    </submittedName>
</protein>
<comment type="caution">
    <text evidence="1">The sequence shown here is derived from an EMBL/GenBank/DDBJ whole genome shotgun (WGS) entry which is preliminary data.</text>
</comment>
<accession>A0ACC0I800</accession>
<sequence length="500" mass="55445">MGSLSFVNKKMDKVCEFCMGLRPVIYCKADAAYLCLSCDAKVHSANALSNRHPRTLVCEACRYRPAHVRCSDHRMLMCHGCDCSLHKDSSQHQKQVISSFMGCPSAKDFAVLWGFELNELENSTLQNQFVLTSCVSVDTGVKNSNFPRQSMSSPQTGGPSLASQASIVTSILGAECEVGLGSQHTEVFNEGKRQQDTCIILQQIFDLEKHQLTEGDKNSSLIRGKQTTDTSSSIYDTSWKLDNNLDQSFQHSLGLGADPHQELNVESFSSPLPPLENLTLSSTVGNHLQEPLWQCRSPTQSFQLWTQNMQDLGICEELACINDFHIPDVDLTFQNFEEFFGCDQDLTRALFDDKDMTCSLVNKDASLNGLDHGHAKEIEDASVASSVYITQSANLDKDIGPFSCEGCSHQIRPSYSSLSLSLTKFSAESNATDYMEGCFSPVIAREEPPCNSSELKGSESNTKGNVVLRHKDKKVRQSGKQNRYASHKARTDSQKRLRGR</sequence>
<proteinExistence type="predicted"/>
<reference evidence="1 2" key="1">
    <citation type="journal article" date="2022" name="Plant J.">
        <title>Chromosome-level genome of Camellia lanceoleosa provides a valuable resource for understanding genome evolution and self-incompatibility.</title>
        <authorList>
            <person name="Gong W."/>
            <person name="Xiao S."/>
            <person name="Wang L."/>
            <person name="Liao Z."/>
            <person name="Chang Y."/>
            <person name="Mo W."/>
            <person name="Hu G."/>
            <person name="Li W."/>
            <person name="Zhao G."/>
            <person name="Zhu H."/>
            <person name="Hu X."/>
            <person name="Ji K."/>
            <person name="Xiang X."/>
            <person name="Song Q."/>
            <person name="Yuan D."/>
            <person name="Jin S."/>
            <person name="Zhang L."/>
        </authorList>
    </citation>
    <scope>NUCLEOTIDE SEQUENCE [LARGE SCALE GENOMIC DNA]</scope>
    <source>
        <strain evidence="1">SQ_2022a</strain>
    </source>
</reference>